<dbReference type="InterPro" id="IPR046659">
    <property type="entry name" value="DUF6768"/>
</dbReference>
<evidence type="ECO:0000313" key="2">
    <source>
        <dbReference type="EMBL" id="MFC3194470.1"/>
    </source>
</evidence>
<keyword evidence="3" id="KW-1185">Reference proteome</keyword>
<feature type="transmembrane region" description="Helical" evidence="1">
    <location>
        <begin position="43"/>
        <end position="64"/>
    </location>
</feature>
<dbReference type="Pfam" id="PF20556">
    <property type="entry name" value="DUF6768"/>
    <property type="match status" value="1"/>
</dbReference>
<sequence>MNIDQQIKQALQEEYQEIVEQNRQTDANPFKQMRAGFKTGMKWVYAQVIFYSVLFFGISMYGIYRFYHEQDPKSLLGWGIVIIVFTLLTQFAKSWYWSELGRNRVIREVKLLELQVAHLTEKLDQRN</sequence>
<comment type="caution">
    <text evidence="2">The sequence shown here is derived from an EMBL/GenBank/DDBJ whole genome shotgun (WGS) entry which is preliminary data.</text>
</comment>
<dbReference type="RefSeq" id="WP_077411177.1">
    <property type="nucleotide sequence ID" value="NZ_JBHRTS010000004.1"/>
</dbReference>
<organism evidence="2 3">
    <name type="scientific">Marinicella sediminis</name>
    <dbReference type="NCBI Taxonomy" id="1792834"/>
    <lineage>
        <taxon>Bacteria</taxon>
        <taxon>Pseudomonadati</taxon>
        <taxon>Pseudomonadota</taxon>
        <taxon>Gammaproteobacteria</taxon>
        <taxon>Lysobacterales</taxon>
        <taxon>Marinicellaceae</taxon>
        <taxon>Marinicella</taxon>
    </lineage>
</organism>
<feature type="transmembrane region" description="Helical" evidence="1">
    <location>
        <begin position="76"/>
        <end position="97"/>
    </location>
</feature>
<protein>
    <submittedName>
        <fullName evidence="2">DUF6768 family protein</fullName>
    </submittedName>
</protein>
<name>A0ABV7JC94_9GAMM</name>
<keyword evidence="1" id="KW-0812">Transmembrane</keyword>
<evidence type="ECO:0000256" key="1">
    <source>
        <dbReference type="SAM" id="Phobius"/>
    </source>
</evidence>
<keyword evidence="1" id="KW-1133">Transmembrane helix</keyword>
<reference evidence="3" key="1">
    <citation type="journal article" date="2019" name="Int. J. Syst. Evol. Microbiol.">
        <title>The Global Catalogue of Microorganisms (GCM) 10K type strain sequencing project: providing services to taxonomists for standard genome sequencing and annotation.</title>
        <authorList>
            <consortium name="The Broad Institute Genomics Platform"/>
            <consortium name="The Broad Institute Genome Sequencing Center for Infectious Disease"/>
            <person name="Wu L."/>
            <person name="Ma J."/>
        </authorList>
    </citation>
    <scope>NUCLEOTIDE SEQUENCE [LARGE SCALE GENOMIC DNA]</scope>
    <source>
        <strain evidence="3">KCTC 42953</strain>
    </source>
</reference>
<accession>A0ABV7JC94</accession>
<keyword evidence="1" id="KW-0472">Membrane</keyword>
<dbReference type="EMBL" id="JBHRTS010000004">
    <property type="protein sequence ID" value="MFC3194470.1"/>
    <property type="molecule type" value="Genomic_DNA"/>
</dbReference>
<evidence type="ECO:0000313" key="3">
    <source>
        <dbReference type="Proteomes" id="UP001595533"/>
    </source>
</evidence>
<dbReference type="Proteomes" id="UP001595533">
    <property type="component" value="Unassembled WGS sequence"/>
</dbReference>
<proteinExistence type="predicted"/>
<gene>
    <name evidence="2" type="ORF">ACFODZ_09475</name>
</gene>